<keyword evidence="3" id="KW-1185">Reference proteome</keyword>
<feature type="compositionally biased region" description="Low complexity" evidence="1">
    <location>
        <begin position="51"/>
        <end position="62"/>
    </location>
</feature>
<protein>
    <submittedName>
        <fullName evidence="2">Uncharacterized protein</fullName>
    </submittedName>
</protein>
<reference evidence="2" key="1">
    <citation type="submission" date="2021-12" db="EMBL/GenBank/DDBJ databases">
        <authorList>
            <person name="King R."/>
        </authorList>
    </citation>
    <scope>NUCLEOTIDE SEQUENCE</scope>
</reference>
<gene>
    <name evidence="2" type="ORF">CHILSU_LOCUS5451</name>
</gene>
<feature type="region of interest" description="Disordered" evidence="1">
    <location>
        <begin position="347"/>
        <end position="371"/>
    </location>
</feature>
<feature type="region of interest" description="Disordered" evidence="1">
    <location>
        <begin position="249"/>
        <end position="307"/>
    </location>
</feature>
<dbReference type="EMBL" id="OU963895">
    <property type="protein sequence ID" value="CAH2985641.1"/>
    <property type="molecule type" value="Genomic_DNA"/>
</dbReference>
<feature type="compositionally biased region" description="Basic and acidic residues" evidence="1">
    <location>
        <begin position="290"/>
        <end position="300"/>
    </location>
</feature>
<feature type="compositionally biased region" description="Basic residues" evidence="1">
    <location>
        <begin position="14"/>
        <end position="30"/>
    </location>
</feature>
<sequence>MIAAENSLCTSRPPRSRMRPRSCKSPKILRSRSSPVRAAVTATSCSRQRLRSPSVSPLRLSPSRPPSPYRSCYHLLKQSEGSSYKSAYFSNRPPVEPMRLVVIDGAAASAVAASALSPRIYNASVLLKMPTVPSIEPTVPHNHHWTRRSGSHTSCHIVRRLLSDLTEHLPLGSEELHTYQTELLTVQPDDNSGTTSVEGRPTSPTLQNEQLDHQNHVGTAAVVTANLAESSVTAATGVTAVVSDTTAVVSDSSAAVSEPSTDRLDPRASTSAAGDYRNVAVQAPARYPRGKRDNTSKTSREPQVTPEVAPAEVWIGDVRALRDSHVRLVRRELRHIARLNRTLDNARNCSESKAAQPRGTVPKRSPRATHE</sequence>
<organism evidence="2 3">
    <name type="scientific">Chilo suppressalis</name>
    <name type="common">Asiatic rice borer moth</name>
    <dbReference type="NCBI Taxonomy" id="168631"/>
    <lineage>
        <taxon>Eukaryota</taxon>
        <taxon>Metazoa</taxon>
        <taxon>Ecdysozoa</taxon>
        <taxon>Arthropoda</taxon>
        <taxon>Hexapoda</taxon>
        <taxon>Insecta</taxon>
        <taxon>Pterygota</taxon>
        <taxon>Neoptera</taxon>
        <taxon>Endopterygota</taxon>
        <taxon>Lepidoptera</taxon>
        <taxon>Glossata</taxon>
        <taxon>Ditrysia</taxon>
        <taxon>Pyraloidea</taxon>
        <taxon>Crambidae</taxon>
        <taxon>Crambinae</taxon>
        <taxon>Chilo</taxon>
    </lineage>
</organism>
<feature type="region of interest" description="Disordered" evidence="1">
    <location>
        <begin position="1"/>
        <end position="66"/>
    </location>
</feature>
<evidence type="ECO:0000313" key="2">
    <source>
        <dbReference type="EMBL" id="CAH2985641.1"/>
    </source>
</evidence>
<evidence type="ECO:0000313" key="3">
    <source>
        <dbReference type="Proteomes" id="UP001153292"/>
    </source>
</evidence>
<evidence type="ECO:0000256" key="1">
    <source>
        <dbReference type="SAM" id="MobiDB-lite"/>
    </source>
</evidence>
<accession>A0ABN8L410</accession>
<dbReference type="Proteomes" id="UP001153292">
    <property type="component" value="Chromosome 2"/>
</dbReference>
<proteinExistence type="predicted"/>
<feature type="compositionally biased region" description="Low complexity" evidence="1">
    <location>
        <begin position="249"/>
        <end position="258"/>
    </location>
</feature>
<name>A0ABN8L410_CHISP</name>